<evidence type="ECO:0000313" key="4">
    <source>
        <dbReference type="Proteomes" id="UP000637002"/>
    </source>
</evidence>
<accession>A0A916UZK3</accession>
<evidence type="ECO:0000259" key="2">
    <source>
        <dbReference type="Pfam" id="PF12172"/>
    </source>
</evidence>
<proteinExistence type="predicted"/>
<reference evidence="3" key="2">
    <citation type="submission" date="2020-09" db="EMBL/GenBank/DDBJ databases">
        <authorList>
            <person name="Sun Q."/>
            <person name="Zhou Y."/>
        </authorList>
    </citation>
    <scope>NUCLEOTIDE SEQUENCE</scope>
    <source>
        <strain evidence="3">CGMCC 1.12919</strain>
    </source>
</reference>
<feature type="domain" description="ChsH2 C-terminal OB-fold" evidence="1">
    <location>
        <begin position="70"/>
        <end position="140"/>
    </location>
</feature>
<comment type="caution">
    <text evidence="3">The sequence shown here is derived from an EMBL/GenBank/DDBJ whole genome shotgun (WGS) entry which is preliminary data.</text>
</comment>
<protein>
    <recommendedName>
        <fullName evidence="5">DNA-binding protein</fullName>
    </recommendedName>
</protein>
<dbReference type="PANTHER" id="PTHR34075">
    <property type="entry name" value="BLR3430 PROTEIN"/>
    <property type="match status" value="1"/>
</dbReference>
<dbReference type="SUPFAM" id="SSF50249">
    <property type="entry name" value="Nucleic acid-binding proteins"/>
    <property type="match status" value="1"/>
</dbReference>
<dbReference type="Proteomes" id="UP000637002">
    <property type="component" value="Unassembled WGS sequence"/>
</dbReference>
<dbReference type="AlphaFoldDB" id="A0A916UZK3"/>
<organism evidence="3 4">
    <name type="scientific">Chelatococcus reniformis</name>
    <dbReference type="NCBI Taxonomy" id="1494448"/>
    <lineage>
        <taxon>Bacteria</taxon>
        <taxon>Pseudomonadati</taxon>
        <taxon>Pseudomonadota</taxon>
        <taxon>Alphaproteobacteria</taxon>
        <taxon>Hyphomicrobiales</taxon>
        <taxon>Chelatococcaceae</taxon>
        <taxon>Chelatococcus</taxon>
    </lineage>
</organism>
<dbReference type="Pfam" id="PF01796">
    <property type="entry name" value="OB_ChsH2_C"/>
    <property type="match status" value="1"/>
</dbReference>
<evidence type="ECO:0000313" key="3">
    <source>
        <dbReference type="EMBL" id="GGC93981.1"/>
    </source>
</evidence>
<dbReference type="InterPro" id="IPR012340">
    <property type="entry name" value="NA-bd_OB-fold"/>
</dbReference>
<dbReference type="InterPro" id="IPR052513">
    <property type="entry name" value="Thioester_dehydratase-like"/>
</dbReference>
<evidence type="ECO:0000259" key="1">
    <source>
        <dbReference type="Pfam" id="PF01796"/>
    </source>
</evidence>
<dbReference type="InterPro" id="IPR002878">
    <property type="entry name" value="ChsH2_C"/>
</dbReference>
<dbReference type="Pfam" id="PF12172">
    <property type="entry name" value="zf-ChsH2"/>
    <property type="match status" value="1"/>
</dbReference>
<reference evidence="3" key="1">
    <citation type="journal article" date="2014" name="Int. J. Syst. Evol. Microbiol.">
        <title>Complete genome sequence of Corynebacterium casei LMG S-19264T (=DSM 44701T), isolated from a smear-ripened cheese.</title>
        <authorList>
            <consortium name="US DOE Joint Genome Institute (JGI-PGF)"/>
            <person name="Walter F."/>
            <person name="Albersmeier A."/>
            <person name="Kalinowski J."/>
            <person name="Ruckert C."/>
        </authorList>
    </citation>
    <scope>NUCLEOTIDE SEQUENCE</scope>
    <source>
        <strain evidence="3">CGMCC 1.12919</strain>
    </source>
</reference>
<feature type="domain" description="ChsH2 rubredoxin-like zinc ribbon" evidence="2">
    <location>
        <begin position="35"/>
        <end position="63"/>
    </location>
</feature>
<dbReference type="PANTHER" id="PTHR34075:SF4">
    <property type="entry name" value="DUF35 DOMAIN-CONTAINING PROTEIN"/>
    <property type="match status" value="1"/>
</dbReference>
<dbReference type="RefSeq" id="WP_188612843.1">
    <property type="nucleotide sequence ID" value="NZ_BMGG01000015.1"/>
</dbReference>
<sequence length="156" mass="16949">MDNGLAEAGHDVMSDEITLRYDYALGKVAGRFMRGLKEGKILATRCSKSGLTYLPPRAYCERSFEPCDEWVEAGSQGVVEASTIVVRGYEGKRKAPVAIALVRLDGVDSAIANYVDGLDLSDPASAMTRIAPGTRLRVTFAAEREGRITDFSFLPL</sequence>
<name>A0A916UZK3_9HYPH</name>
<dbReference type="EMBL" id="BMGG01000015">
    <property type="protein sequence ID" value="GGC93981.1"/>
    <property type="molecule type" value="Genomic_DNA"/>
</dbReference>
<keyword evidence="4" id="KW-1185">Reference proteome</keyword>
<evidence type="ECO:0008006" key="5">
    <source>
        <dbReference type="Google" id="ProtNLM"/>
    </source>
</evidence>
<dbReference type="Gene3D" id="6.10.30.10">
    <property type="match status" value="1"/>
</dbReference>
<gene>
    <name evidence="3" type="ORF">GCM10010994_59710</name>
</gene>
<dbReference type="InterPro" id="IPR022002">
    <property type="entry name" value="ChsH2_Znr"/>
</dbReference>